<gene>
    <name evidence="17" type="ORF">H3H39_09640</name>
</gene>
<dbReference type="PANTHER" id="PTHR32552:SF90">
    <property type="entry name" value="METAL-PSEUDOPALINE RECEPTOR CNTO"/>
    <property type="match status" value="1"/>
</dbReference>
<dbReference type="InterPro" id="IPR012910">
    <property type="entry name" value="Plug_dom"/>
</dbReference>
<evidence type="ECO:0000313" key="18">
    <source>
        <dbReference type="Proteomes" id="UP000573499"/>
    </source>
</evidence>
<dbReference type="Pfam" id="PF07715">
    <property type="entry name" value="Plug"/>
    <property type="match status" value="1"/>
</dbReference>
<keyword evidence="3 12" id="KW-0813">Transport</keyword>
<dbReference type="SUPFAM" id="SSF56935">
    <property type="entry name" value="Porins"/>
    <property type="match status" value="1"/>
</dbReference>
<dbReference type="RefSeq" id="WP_182153160.1">
    <property type="nucleotide sequence ID" value="NZ_JACEZU010000004.1"/>
</dbReference>
<comment type="caution">
    <text evidence="17">The sequence shown here is derived from an EMBL/GenBank/DDBJ whole genome shotgun (WGS) entry which is preliminary data.</text>
</comment>
<dbReference type="Gene3D" id="2.170.130.10">
    <property type="entry name" value="TonB-dependent receptor, plug domain"/>
    <property type="match status" value="1"/>
</dbReference>
<evidence type="ECO:0000256" key="7">
    <source>
        <dbReference type="ARBA" id="ARBA00023065"/>
    </source>
</evidence>
<dbReference type="CDD" id="cd01347">
    <property type="entry name" value="ligand_gated_channel"/>
    <property type="match status" value="1"/>
</dbReference>
<dbReference type="AlphaFoldDB" id="A0A7W2F906"/>
<dbReference type="GO" id="GO:0015891">
    <property type="term" value="P:siderophore transport"/>
    <property type="evidence" value="ECO:0007669"/>
    <property type="project" value="InterPro"/>
</dbReference>
<evidence type="ECO:0000256" key="9">
    <source>
        <dbReference type="ARBA" id="ARBA00023136"/>
    </source>
</evidence>
<evidence type="ECO:0000256" key="3">
    <source>
        <dbReference type="ARBA" id="ARBA00022448"/>
    </source>
</evidence>
<evidence type="ECO:0000256" key="1">
    <source>
        <dbReference type="ARBA" id="ARBA00004571"/>
    </source>
</evidence>
<keyword evidence="18" id="KW-1185">Reference proteome</keyword>
<feature type="domain" description="TonB-dependent receptor plug" evidence="16">
    <location>
        <begin position="70"/>
        <end position="172"/>
    </location>
</feature>
<protein>
    <submittedName>
        <fullName evidence="17">TonB-dependent siderophore receptor</fullName>
    </submittedName>
</protein>
<dbReference type="InterPro" id="IPR039426">
    <property type="entry name" value="TonB-dep_rcpt-like"/>
</dbReference>
<comment type="subcellular location">
    <subcellularLocation>
        <location evidence="1 12">Cell outer membrane</location>
        <topology evidence="1 12">Multi-pass membrane protein</topology>
    </subcellularLocation>
</comment>
<dbReference type="InterPro" id="IPR036942">
    <property type="entry name" value="Beta-barrel_TonB_sf"/>
</dbReference>
<evidence type="ECO:0000256" key="10">
    <source>
        <dbReference type="ARBA" id="ARBA00023170"/>
    </source>
</evidence>
<dbReference type="InterPro" id="IPR010105">
    <property type="entry name" value="TonB_sidphr_rcpt"/>
</dbReference>
<keyword evidence="10 17" id="KW-0675">Receptor</keyword>
<evidence type="ECO:0000256" key="8">
    <source>
        <dbReference type="ARBA" id="ARBA00023077"/>
    </source>
</evidence>
<keyword evidence="4 12" id="KW-1134">Transmembrane beta strand</keyword>
<dbReference type="FunFam" id="2.40.170.20:FF:000005">
    <property type="entry name" value="TonB-dependent siderophore receptor"/>
    <property type="match status" value="1"/>
</dbReference>
<evidence type="ECO:0000256" key="4">
    <source>
        <dbReference type="ARBA" id="ARBA00022452"/>
    </source>
</evidence>
<evidence type="ECO:0000259" key="16">
    <source>
        <dbReference type="Pfam" id="PF07715"/>
    </source>
</evidence>
<comment type="similarity">
    <text evidence="2 12 13">Belongs to the TonB-dependent receptor family.</text>
</comment>
<feature type="domain" description="TonB-dependent receptor-like beta-barrel" evidence="15">
    <location>
        <begin position="251"/>
        <end position="680"/>
    </location>
</feature>
<keyword evidence="8 13" id="KW-0798">TonB box</keyword>
<dbReference type="InterPro" id="IPR000531">
    <property type="entry name" value="Beta-barrel_TonB"/>
</dbReference>
<dbReference type="PROSITE" id="PS52016">
    <property type="entry name" value="TONB_DEPENDENT_REC_3"/>
    <property type="match status" value="1"/>
</dbReference>
<name>A0A7W2F906_9BURK</name>
<dbReference type="GO" id="GO:0038023">
    <property type="term" value="F:signaling receptor activity"/>
    <property type="evidence" value="ECO:0007669"/>
    <property type="project" value="InterPro"/>
</dbReference>
<evidence type="ECO:0000256" key="6">
    <source>
        <dbReference type="ARBA" id="ARBA00022729"/>
    </source>
</evidence>
<dbReference type="PANTHER" id="PTHR32552">
    <property type="entry name" value="FERRICHROME IRON RECEPTOR-RELATED"/>
    <property type="match status" value="1"/>
</dbReference>
<keyword evidence="7" id="KW-0406">Ion transport</keyword>
<evidence type="ECO:0000256" key="2">
    <source>
        <dbReference type="ARBA" id="ARBA00009810"/>
    </source>
</evidence>
<dbReference type="FunFam" id="2.170.130.10:FF:000001">
    <property type="entry name" value="Catecholate siderophore TonB-dependent receptor"/>
    <property type="match status" value="1"/>
</dbReference>
<dbReference type="Pfam" id="PF00593">
    <property type="entry name" value="TonB_dep_Rec_b-barrel"/>
    <property type="match status" value="1"/>
</dbReference>
<keyword evidence="6 14" id="KW-0732">Signal</keyword>
<accession>A0A7W2F906</accession>
<proteinExistence type="inferred from homology"/>
<dbReference type="NCBIfam" id="TIGR01783">
    <property type="entry name" value="TonB-siderophor"/>
    <property type="match status" value="1"/>
</dbReference>
<reference evidence="17 18" key="1">
    <citation type="submission" date="2020-07" db="EMBL/GenBank/DDBJ databases">
        <title>Novel species isolated from subtropical streams in China.</title>
        <authorList>
            <person name="Lu H."/>
        </authorList>
    </citation>
    <scope>NUCLEOTIDE SEQUENCE [LARGE SCALE GENOMIC DNA]</scope>
    <source>
        <strain evidence="17 18">LX47W</strain>
    </source>
</reference>
<keyword evidence="5 12" id="KW-0812">Transmembrane</keyword>
<evidence type="ECO:0000313" key="17">
    <source>
        <dbReference type="EMBL" id="MBA5687305.1"/>
    </source>
</evidence>
<evidence type="ECO:0000256" key="12">
    <source>
        <dbReference type="PROSITE-ProRule" id="PRU01360"/>
    </source>
</evidence>
<evidence type="ECO:0000256" key="11">
    <source>
        <dbReference type="ARBA" id="ARBA00023237"/>
    </source>
</evidence>
<dbReference type="GO" id="GO:0015344">
    <property type="term" value="F:siderophore uptake transmembrane transporter activity"/>
    <property type="evidence" value="ECO:0007669"/>
    <property type="project" value="TreeGrafter"/>
</dbReference>
<feature type="chain" id="PRO_5031215595" evidence="14">
    <location>
        <begin position="22"/>
        <end position="711"/>
    </location>
</feature>
<evidence type="ECO:0000259" key="15">
    <source>
        <dbReference type="Pfam" id="PF00593"/>
    </source>
</evidence>
<evidence type="ECO:0000256" key="13">
    <source>
        <dbReference type="RuleBase" id="RU003357"/>
    </source>
</evidence>
<dbReference type="InterPro" id="IPR037066">
    <property type="entry name" value="Plug_dom_sf"/>
</dbReference>
<sequence length="711" mass="77733">MQSMTIPRVLLLSTMSLAVHAAWAEDDQVTPPQVVQSETAEGSKVYVTAARQNYRALSATGATKTDTLLKDLPQSVRVLTADLLKDAGVTTLASALDLASGITRQSNLGGLWDSYAMRGFTGDPNFGSDYLVNGFSSSRGYNGLRDTASTASVEVLKGPASALYGRGEPGGTVNLTTKKPRFEPVYAVDLSMGSFHNHRTAVDLTGPISENIAYRLNGAYEKGASFRDTVGTKRSFISPSFIWLIGDTTKLSYELERSVQRVSFDRGVLAVNGVLGLIPHSRFLGEPDDGPTEVKSLGHQVFVEHEFDEKWKLQSGLSYRDSSMVGYSTEASNLLADGRTLSRQRRHRDSAATDMSGRVELLGRFDTGPVTHNVLLGADAYHFEDRRIHTRRTPSATNAYAIDIYQPVYGGKADPMLLSIDTRENQRSHAFYTQDQIDLTDRWKALLGVRWDRYSQTVQNFRTKAVNDQSLSASSPRGGLVYQPLSTVSLYATAARGFRPNSGIGIDNRGFPAEQSKSYEAGIKLETADGKLTGTLACYRISKENVLTANPANFNYAIPVGAVASKGVELDVSGDIYKDLRLALAYAYTDARVSRGDAAIITGSRFPNVPRQSGNLLLTKVYTVNGRQATLGGGLTYVGDRLGDVAFTSNFKLPAYTTVKLISSWSPTRKLRLALNVDNLFNKRYYASSYSQLWVAPGQERTATVNLNYKF</sequence>
<keyword evidence="9 12" id="KW-0472">Membrane</keyword>
<dbReference type="Gene3D" id="2.40.170.20">
    <property type="entry name" value="TonB-dependent receptor, beta-barrel domain"/>
    <property type="match status" value="1"/>
</dbReference>
<dbReference type="GO" id="GO:0009279">
    <property type="term" value="C:cell outer membrane"/>
    <property type="evidence" value="ECO:0007669"/>
    <property type="project" value="UniProtKB-SubCell"/>
</dbReference>
<keyword evidence="11 12" id="KW-0998">Cell outer membrane</keyword>
<feature type="signal peptide" evidence="14">
    <location>
        <begin position="1"/>
        <end position="21"/>
    </location>
</feature>
<organism evidence="17 18">
    <name type="scientific">Rugamonas apoptosis</name>
    <dbReference type="NCBI Taxonomy" id="2758570"/>
    <lineage>
        <taxon>Bacteria</taxon>
        <taxon>Pseudomonadati</taxon>
        <taxon>Pseudomonadota</taxon>
        <taxon>Betaproteobacteria</taxon>
        <taxon>Burkholderiales</taxon>
        <taxon>Oxalobacteraceae</taxon>
        <taxon>Telluria group</taxon>
        <taxon>Rugamonas</taxon>
    </lineage>
</organism>
<dbReference type="EMBL" id="JACEZU010000004">
    <property type="protein sequence ID" value="MBA5687305.1"/>
    <property type="molecule type" value="Genomic_DNA"/>
</dbReference>
<evidence type="ECO:0000256" key="5">
    <source>
        <dbReference type="ARBA" id="ARBA00022692"/>
    </source>
</evidence>
<evidence type="ECO:0000256" key="14">
    <source>
        <dbReference type="SAM" id="SignalP"/>
    </source>
</evidence>
<dbReference type="Proteomes" id="UP000573499">
    <property type="component" value="Unassembled WGS sequence"/>
</dbReference>